<gene>
    <name evidence="1" type="ORF">POM88_044758</name>
</gene>
<evidence type="ECO:0000313" key="1">
    <source>
        <dbReference type="EMBL" id="KAK1360284.1"/>
    </source>
</evidence>
<reference evidence="1" key="1">
    <citation type="submission" date="2023-02" db="EMBL/GenBank/DDBJ databases">
        <title>Genome of toxic invasive species Heracleum sosnowskyi carries increased number of genes despite the absence of recent whole-genome duplications.</title>
        <authorList>
            <person name="Schelkunov M."/>
            <person name="Shtratnikova V."/>
            <person name="Makarenko M."/>
            <person name="Klepikova A."/>
            <person name="Omelchenko D."/>
            <person name="Novikova G."/>
            <person name="Obukhova E."/>
            <person name="Bogdanov V."/>
            <person name="Penin A."/>
            <person name="Logacheva M."/>
        </authorList>
    </citation>
    <scope>NUCLEOTIDE SEQUENCE</scope>
    <source>
        <strain evidence="1">Hsosn_3</strain>
        <tissue evidence="1">Leaf</tissue>
    </source>
</reference>
<reference evidence="1" key="2">
    <citation type="submission" date="2023-05" db="EMBL/GenBank/DDBJ databases">
        <authorList>
            <person name="Schelkunov M.I."/>
        </authorList>
    </citation>
    <scope>NUCLEOTIDE SEQUENCE</scope>
    <source>
        <strain evidence="1">Hsosn_3</strain>
        <tissue evidence="1">Leaf</tissue>
    </source>
</reference>
<dbReference type="EMBL" id="JAUIZM010000010">
    <property type="protein sequence ID" value="KAK1360284.1"/>
    <property type="molecule type" value="Genomic_DNA"/>
</dbReference>
<sequence length="125" mass="14643">MNFEFPQFNDAEDPAGWLCCPEQFFEIHSTASQECVLWTSQHLEDEAHELNITTGNSMINAYSNLGLNHRFLVFSVIYLAQKQDIYSSFPEKFVKAKHVEFRYMYILNPRNSPDKQSHKFLSQES</sequence>
<proteinExistence type="predicted"/>
<comment type="caution">
    <text evidence="1">The sequence shown here is derived from an EMBL/GenBank/DDBJ whole genome shotgun (WGS) entry which is preliminary data.</text>
</comment>
<protein>
    <submittedName>
        <fullName evidence="1">Uncharacterized protein</fullName>
    </submittedName>
</protein>
<keyword evidence="2" id="KW-1185">Reference proteome</keyword>
<name>A0AAD8H610_9APIA</name>
<evidence type="ECO:0000313" key="2">
    <source>
        <dbReference type="Proteomes" id="UP001237642"/>
    </source>
</evidence>
<accession>A0AAD8H610</accession>
<organism evidence="1 2">
    <name type="scientific">Heracleum sosnowskyi</name>
    <dbReference type="NCBI Taxonomy" id="360622"/>
    <lineage>
        <taxon>Eukaryota</taxon>
        <taxon>Viridiplantae</taxon>
        <taxon>Streptophyta</taxon>
        <taxon>Embryophyta</taxon>
        <taxon>Tracheophyta</taxon>
        <taxon>Spermatophyta</taxon>
        <taxon>Magnoliopsida</taxon>
        <taxon>eudicotyledons</taxon>
        <taxon>Gunneridae</taxon>
        <taxon>Pentapetalae</taxon>
        <taxon>asterids</taxon>
        <taxon>campanulids</taxon>
        <taxon>Apiales</taxon>
        <taxon>Apiaceae</taxon>
        <taxon>Apioideae</taxon>
        <taxon>apioid superclade</taxon>
        <taxon>Tordylieae</taxon>
        <taxon>Tordyliinae</taxon>
        <taxon>Heracleum</taxon>
    </lineage>
</organism>
<dbReference type="AlphaFoldDB" id="A0AAD8H610"/>
<dbReference type="Proteomes" id="UP001237642">
    <property type="component" value="Unassembled WGS sequence"/>
</dbReference>